<evidence type="ECO:0000313" key="3">
    <source>
        <dbReference type="Proteomes" id="UP000641588"/>
    </source>
</evidence>
<dbReference type="EMBL" id="WHOD01000016">
    <property type="protein sequence ID" value="NOU92535.1"/>
    <property type="molecule type" value="Genomic_DNA"/>
</dbReference>
<dbReference type="Proteomes" id="UP000641588">
    <property type="component" value="Unassembled WGS sequence"/>
</dbReference>
<keyword evidence="1" id="KW-1133">Transmembrane helix</keyword>
<dbReference type="AlphaFoldDB" id="A0A972GTN1"/>
<dbReference type="RefSeq" id="WP_171650731.1">
    <property type="nucleotide sequence ID" value="NZ_WHOD01000016.1"/>
</dbReference>
<keyword evidence="1" id="KW-0812">Transmembrane</keyword>
<comment type="caution">
    <text evidence="2">The sequence shown here is derived from an EMBL/GenBank/DDBJ whole genome shotgun (WGS) entry which is preliminary data.</text>
</comment>
<name>A0A972GTN1_9BACL</name>
<protein>
    <submittedName>
        <fullName evidence="2">Uncharacterized protein</fullName>
    </submittedName>
</protein>
<organism evidence="2 3">
    <name type="scientific">Paenibacillus foliorum</name>
    <dbReference type="NCBI Taxonomy" id="2654974"/>
    <lineage>
        <taxon>Bacteria</taxon>
        <taxon>Bacillati</taxon>
        <taxon>Bacillota</taxon>
        <taxon>Bacilli</taxon>
        <taxon>Bacillales</taxon>
        <taxon>Paenibacillaceae</taxon>
        <taxon>Paenibacillus</taxon>
    </lineage>
</organism>
<proteinExistence type="predicted"/>
<gene>
    <name evidence="2" type="ORF">GC093_04705</name>
</gene>
<keyword evidence="1" id="KW-0472">Membrane</keyword>
<evidence type="ECO:0000313" key="2">
    <source>
        <dbReference type="EMBL" id="NOU92535.1"/>
    </source>
</evidence>
<sequence length="299" mass="33918">MTNDNQQVAPMYKQISNHHLPYYDSVCYTLQPYPYTYQYNGYRYLNPHVYHLPLIYQQYAYHPHLREQLYPYRMGLLTPPGAMLPAAEASTFLKAAIAWATTIPAVTVFLGFGAFLLAAMVATGWAKYKDTILTCWYSSPAQWGEIETCLKGKMDAADAERWINTMKTLFGYYMKTKHLPNPCGVWAVTVGNRKVGTLRFHSEYNYAEGVDEYMGHYNWAPTGTMYGHALSSEGNLSGHWNDLHKIGDKPDSGRYKLNFSYDESGNSIFIGTFGYGTDDSAYKFSGIQLSEEPCLLGPH</sequence>
<feature type="transmembrane region" description="Helical" evidence="1">
    <location>
        <begin position="96"/>
        <end position="119"/>
    </location>
</feature>
<keyword evidence="3" id="KW-1185">Reference proteome</keyword>
<reference evidence="2" key="1">
    <citation type="submission" date="2019-10" db="EMBL/GenBank/DDBJ databases">
        <title>Description of Paenibacillus glebae sp. nov.</title>
        <authorList>
            <person name="Carlier A."/>
            <person name="Qi S."/>
        </authorList>
    </citation>
    <scope>NUCLEOTIDE SEQUENCE</scope>
    <source>
        <strain evidence="2">LMG 31456</strain>
    </source>
</reference>
<evidence type="ECO:0000256" key="1">
    <source>
        <dbReference type="SAM" id="Phobius"/>
    </source>
</evidence>
<accession>A0A972GTN1</accession>